<feature type="chain" id="PRO_5040294042" evidence="1">
    <location>
        <begin position="27"/>
        <end position="150"/>
    </location>
</feature>
<accession>A0A9P0FKW0</accession>
<keyword evidence="3" id="KW-1185">Reference proteome</keyword>
<dbReference type="OrthoDB" id="6699195at2759"/>
<name>A0A9P0FKW0_BRAAE</name>
<dbReference type="AlphaFoldDB" id="A0A9P0FKW0"/>
<keyword evidence="1" id="KW-0732">Signal</keyword>
<proteinExistence type="predicted"/>
<evidence type="ECO:0000313" key="3">
    <source>
        <dbReference type="Proteomes" id="UP001154078"/>
    </source>
</evidence>
<reference evidence="2" key="1">
    <citation type="submission" date="2021-12" db="EMBL/GenBank/DDBJ databases">
        <authorList>
            <person name="King R."/>
        </authorList>
    </citation>
    <scope>NUCLEOTIDE SEQUENCE</scope>
</reference>
<organism evidence="2 3">
    <name type="scientific">Brassicogethes aeneus</name>
    <name type="common">Rape pollen beetle</name>
    <name type="synonym">Meligethes aeneus</name>
    <dbReference type="NCBI Taxonomy" id="1431903"/>
    <lineage>
        <taxon>Eukaryota</taxon>
        <taxon>Metazoa</taxon>
        <taxon>Ecdysozoa</taxon>
        <taxon>Arthropoda</taxon>
        <taxon>Hexapoda</taxon>
        <taxon>Insecta</taxon>
        <taxon>Pterygota</taxon>
        <taxon>Neoptera</taxon>
        <taxon>Endopterygota</taxon>
        <taxon>Coleoptera</taxon>
        <taxon>Polyphaga</taxon>
        <taxon>Cucujiformia</taxon>
        <taxon>Nitidulidae</taxon>
        <taxon>Meligethinae</taxon>
        <taxon>Brassicogethes</taxon>
    </lineage>
</organism>
<protein>
    <submittedName>
        <fullName evidence="2">Uncharacterized protein</fullName>
    </submittedName>
</protein>
<dbReference type="Proteomes" id="UP001154078">
    <property type="component" value="Chromosome 6"/>
</dbReference>
<evidence type="ECO:0000256" key="1">
    <source>
        <dbReference type="SAM" id="SignalP"/>
    </source>
</evidence>
<evidence type="ECO:0000313" key="2">
    <source>
        <dbReference type="EMBL" id="CAH0558760.1"/>
    </source>
</evidence>
<dbReference type="EMBL" id="OV121137">
    <property type="protein sequence ID" value="CAH0558760.1"/>
    <property type="molecule type" value="Genomic_DNA"/>
</dbReference>
<feature type="signal peptide" evidence="1">
    <location>
        <begin position="1"/>
        <end position="26"/>
    </location>
</feature>
<gene>
    <name evidence="2" type="ORF">MELIAE_LOCUS9020</name>
</gene>
<sequence>MKLYTISFKHIIILSLFVLLFKISECRTIPKNSESIDNFHSDVIVTKWPTSKTPLTIDQTHSADEENKPGWMRQQLMKFGNMASRVGNAMGSHATKITAAVDKVCEIVKTIIPLLAAVCHVGQFKFCAATSGSEISDALNPSSLDLNIPD</sequence>